<dbReference type="eggNOG" id="arCOG01463">
    <property type="taxonomic scope" value="Archaea"/>
</dbReference>
<name>H6QDU1_PYROT</name>
<keyword evidence="8" id="KW-1185">Reference proteome</keyword>
<dbReference type="Pfam" id="PF01061">
    <property type="entry name" value="ABC2_membrane"/>
    <property type="match status" value="1"/>
</dbReference>
<evidence type="ECO:0000256" key="3">
    <source>
        <dbReference type="ARBA" id="ARBA00022989"/>
    </source>
</evidence>
<proteinExistence type="predicted"/>
<dbReference type="PANTHER" id="PTHR43027:SF1">
    <property type="entry name" value="DOXORUBICIN RESISTANCE ABC TRANSPORTER PERMEASE PROTEIN DRRC-RELATED"/>
    <property type="match status" value="1"/>
</dbReference>
<accession>H6QDU1</accession>
<evidence type="ECO:0000313" key="7">
    <source>
        <dbReference type="EMBL" id="AFA40711.1"/>
    </source>
</evidence>
<keyword evidence="2 5" id="KW-0812">Transmembrane</keyword>
<sequence length="427" mass="45625">MIRVAILFLKDALRDRVSLFWGVAFPVFLMVVFGLIWGGGGGEVKIPVYIYDVGGQMGRSLAEALNSAFDVKLVESISDPETFVVKKTAEERRPVTLVVVNRSVTVYSTSTIWGNIVHGYLRGVAYDRYLRGGFSAPYAEVPNATRPESVQITGIAMVNFTNSTSLELPLSVAVRFNNKTGIEVVLQNLNITMHVNESGAVWGGGAWPSQAVDLKIVGSDGGSLSLGALRVATALVLVVAMQAGVVGTAATLTSLITLGLNKRAALSRIRKYKVAAAATVSNFLFSLIGATAVIVVATFFRVDGLRLAATWQLWASYLLNFLFFAGIGLLMTNAVVFRKVRPASVVNAATALFLLFAFTTGYFMPLEILPRDLLNFALAMPTSYTMSFALAALQGGSPPLAMLAYPAAATAVAYAVGLAWAKLYAKP</sequence>
<dbReference type="HOGENOM" id="CLU_641949_0_0_2"/>
<feature type="transmembrane region" description="Helical" evidence="5">
    <location>
        <begin position="234"/>
        <end position="260"/>
    </location>
</feature>
<dbReference type="AlphaFoldDB" id="H6QDU1"/>
<dbReference type="PANTHER" id="PTHR43027">
    <property type="entry name" value="DOXORUBICIN RESISTANCE ABC TRANSPORTER PERMEASE PROTEIN DRRC-RELATED"/>
    <property type="match status" value="1"/>
</dbReference>
<dbReference type="EMBL" id="CP003316">
    <property type="protein sequence ID" value="AFA40711.1"/>
    <property type="molecule type" value="Genomic_DNA"/>
</dbReference>
<gene>
    <name evidence="7" type="ordered locus">Pogu_2684</name>
</gene>
<reference evidence="7 8" key="1">
    <citation type="journal article" date="2012" name="Stand. Genomic Sci.">
        <title>Complete genome sequence of Pyrobaculum oguniense.</title>
        <authorList>
            <person name="Bernick D.L."/>
            <person name="Karplus K."/>
            <person name="Lui L.M."/>
            <person name="Coker J.K."/>
            <person name="Murphy J.N."/>
            <person name="Chan P.P."/>
            <person name="Cozen A.E."/>
            <person name="Lowe T.M."/>
        </authorList>
    </citation>
    <scope>NUCLEOTIDE SEQUENCE [LARGE SCALE GENOMIC DNA]</scope>
    <source>
        <strain evidence="7 8">TE7</strain>
    </source>
</reference>
<protein>
    <submittedName>
        <fullName evidence="7">ABC-2 type transporter</fullName>
    </submittedName>
</protein>
<dbReference type="KEGG" id="pog:Pogu_2684"/>
<feature type="transmembrane region" description="Helical" evidence="5">
    <location>
        <begin position="314"/>
        <end position="337"/>
    </location>
</feature>
<dbReference type="Proteomes" id="UP000009062">
    <property type="component" value="Chromosome"/>
</dbReference>
<feature type="transmembrane region" description="Helical" evidence="5">
    <location>
        <begin position="400"/>
        <end position="421"/>
    </location>
</feature>
<dbReference type="GO" id="GO:0140359">
    <property type="term" value="F:ABC-type transporter activity"/>
    <property type="evidence" value="ECO:0007669"/>
    <property type="project" value="InterPro"/>
</dbReference>
<dbReference type="STRING" id="698757.Pogu_2684"/>
<evidence type="ECO:0000259" key="6">
    <source>
        <dbReference type="Pfam" id="PF01061"/>
    </source>
</evidence>
<keyword evidence="4 5" id="KW-0472">Membrane</keyword>
<evidence type="ECO:0000256" key="5">
    <source>
        <dbReference type="SAM" id="Phobius"/>
    </source>
</evidence>
<feature type="transmembrane region" description="Helical" evidence="5">
    <location>
        <begin position="272"/>
        <end position="302"/>
    </location>
</feature>
<dbReference type="InterPro" id="IPR013525">
    <property type="entry name" value="ABC2_TM"/>
</dbReference>
<dbReference type="GO" id="GO:0016020">
    <property type="term" value="C:membrane"/>
    <property type="evidence" value="ECO:0007669"/>
    <property type="project" value="UniProtKB-SubCell"/>
</dbReference>
<keyword evidence="3 5" id="KW-1133">Transmembrane helix</keyword>
<feature type="transmembrane region" description="Helical" evidence="5">
    <location>
        <begin position="20"/>
        <end position="40"/>
    </location>
</feature>
<comment type="subcellular location">
    <subcellularLocation>
        <location evidence="1">Membrane</location>
        <topology evidence="1">Multi-pass membrane protein</topology>
    </subcellularLocation>
</comment>
<evidence type="ECO:0000256" key="4">
    <source>
        <dbReference type="ARBA" id="ARBA00023136"/>
    </source>
</evidence>
<feature type="domain" description="ABC-2 type transporter transmembrane" evidence="6">
    <location>
        <begin position="234"/>
        <end position="391"/>
    </location>
</feature>
<evidence type="ECO:0000313" key="8">
    <source>
        <dbReference type="Proteomes" id="UP000009062"/>
    </source>
</evidence>
<evidence type="ECO:0000256" key="2">
    <source>
        <dbReference type="ARBA" id="ARBA00022692"/>
    </source>
</evidence>
<feature type="transmembrane region" description="Helical" evidence="5">
    <location>
        <begin position="344"/>
        <end position="364"/>
    </location>
</feature>
<organism evidence="7 8">
    <name type="scientific">Pyrobaculum oguniense (strain DSM 13380 / JCM 10595 / TE7)</name>
    <dbReference type="NCBI Taxonomy" id="698757"/>
    <lineage>
        <taxon>Archaea</taxon>
        <taxon>Thermoproteota</taxon>
        <taxon>Thermoprotei</taxon>
        <taxon>Thermoproteales</taxon>
        <taxon>Thermoproteaceae</taxon>
        <taxon>Pyrobaculum</taxon>
    </lineage>
</organism>
<dbReference type="InterPro" id="IPR052902">
    <property type="entry name" value="ABC-2_transporter"/>
</dbReference>
<evidence type="ECO:0000256" key="1">
    <source>
        <dbReference type="ARBA" id="ARBA00004141"/>
    </source>
</evidence>